<evidence type="ECO:0000256" key="2">
    <source>
        <dbReference type="ARBA" id="ARBA00008098"/>
    </source>
</evidence>
<dbReference type="InterPro" id="IPR036728">
    <property type="entry name" value="PBP_GOBP_sf"/>
</dbReference>
<dbReference type="GO" id="GO:0007608">
    <property type="term" value="P:sensory perception of smell"/>
    <property type="evidence" value="ECO:0007669"/>
    <property type="project" value="TreeGrafter"/>
</dbReference>
<dbReference type="GO" id="GO:0005549">
    <property type="term" value="F:odorant binding"/>
    <property type="evidence" value="ECO:0007669"/>
    <property type="project" value="InterPro"/>
</dbReference>
<dbReference type="PANTHER" id="PTHR11857">
    <property type="entry name" value="ODORANT BINDING PROTEIN-RELATED"/>
    <property type="match status" value="1"/>
</dbReference>
<dbReference type="AlphaFoldDB" id="A0A2M4C678"/>
<proteinExistence type="inferred from homology"/>
<organism evidence="7">
    <name type="scientific">Anopheles marajoara</name>
    <dbReference type="NCBI Taxonomy" id="58244"/>
    <lineage>
        <taxon>Eukaryota</taxon>
        <taxon>Metazoa</taxon>
        <taxon>Ecdysozoa</taxon>
        <taxon>Arthropoda</taxon>
        <taxon>Hexapoda</taxon>
        <taxon>Insecta</taxon>
        <taxon>Pterygota</taxon>
        <taxon>Neoptera</taxon>
        <taxon>Endopterygota</taxon>
        <taxon>Diptera</taxon>
        <taxon>Nematocera</taxon>
        <taxon>Culicoidea</taxon>
        <taxon>Culicidae</taxon>
        <taxon>Anophelinae</taxon>
        <taxon>Anopheles</taxon>
    </lineage>
</organism>
<keyword evidence="3" id="KW-0964">Secreted</keyword>
<dbReference type="PANTHER" id="PTHR11857:SF46">
    <property type="entry name" value="GENERAL ODORANT-BINDING PROTEIN 99A-RELATED"/>
    <property type="match status" value="1"/>
</dbReference>
<dbReference type="GO" id="GO:0005615">
    <property type="term" value="C:extracellular space"/>
    <property type="evidence" value="ECO:0007669"/>
    <property type="project" value="TreeGrafter"/>
</dbReference>
<evidence type="ECO:0000256" key="5">
    <source>
        <dbReference type="ARBA" id="ARBA00023157"/>
    </source>
</evidence>
<evidence type="ECO:0000313" key="7">
    <source>
        <dbReference type="EMBL" id="MBW60769.1"/>
    </source>
</evidence>
<keyword evidence="4 6" id="KW-0732">Signal</keyword>
<reference evidence="7" key="1">
    <citation type="submission" date="2018-01" db="EMBL/GenBank/DDBJ databases">
        <title>An insight into the sialome of Amazonian anophelines.</title>
        <authorList>
            <person name="Ribeiro J.M."/>
            <person name="Scarpassa V."/>
            <person name="Calvo E."/>
        </authorList>
    </citation>
    <scope>NUCLEOTIDE SEQUENCE</scope>
    <source>
        <tissue evidence="7">Salivary glands</tissue>
    </source>
</reference>
<evidence type="ECO:0000256" key="1">
    <source>
        <dbReference type="ARBA" id="ARBA00004613"/>
    </source>
</evidence>
<accession>A0A2M4C678</accession>
<evidence type="ECO:0000256" key="3">
    <source>
        <dbReference type="ARBA" id="ARBA00022525"/>
    </source>
</evidence>
<dbReference type="Gene3D" id="1.10.238.20">
    <property type="entry name" value="Pheromone/general odorant binding protein domain"/>
    <property type="match status" value="1"/>
</dbReference>
<sequence>MASSSAHHGLRVVFLFASLLLTVNYCSGGIDTSRVTLDATFYTILGCAADLYASPELIALYQLRIYPDEPTTWCVFRCLGQRLKTYDDTNGFNVDLQYERLKDSLTISEQQYKQGLRNCIQRVTEGRRLGICEKAYRILRGCQGDTIERAHQKELKELLVCGSLT</sequence>
<comment type="similarity">
    <text evidence="2">Belongs to the PBP/GOBP family.</text>
</comment>
<evidence type="ECO:0000256" key="6">
    <source>
        <dbReference type="SAM" id="SignalP"/>
    </source>
</evidence>
<dbReference type="EMBL" id="GGFJ01011628">
    <property type="protein sequence ID" value="MBW60769.1"/>
    <property type="molecule type" value="Transcribed_RNA"/>
</dbReference>
<protein>
    <submittedName>
        <fullName evidence="7">Putative odorant-binding protein agamobp12</fullName>
    </submittedName>
</protein>
<dbReference type="SUPFAM" id="SSF47565">
    <property type="entry name" value="Insect pheromone/odorant-binding proteins"/>
    <property type="match status" value="1"/>
</dbReference>
<comment type="subcellular location">
    <subcellularLocation>
        <location evidence="1">Secreted</location>
    </subcellularLocation>
</comment>
<feature type="signal peptide" evidence="6">
    <location>
        <begin position="1"/>
        <end position="28"/>
    </location>
</feature>
<dbReference type="Pfam" id="PF01395">
    <property type="entry name" value="PBP_GOBP"/>
    <property type="match status" value="1"/>
</dbReference>
<keyword evidence="5" id="KW-1015">Disulfide bond</keyword>
<dbReference type="CDD" id="cd23992">
    <property type="entry name" value="PBP_GOBP"/>
    <property type="match status" value="1"/>
</dbReference>
<feature type="chain" id="PRO_5014688799" evidence="6">
    <location>
        <begin position="29"/>
        <end position="165"/>
    </location>
</feature>
<name>A0A2M4C678_9DIPT</name>
<dbReference type="InterPro" id="IPR006170">
    <property type="entry name" value="PBP/GOBP"/>
</dbReference>
<evidence type="ECO:0000256" key="4">
    <source>
        <dbReference type="ARBA" id="ARBA00022729"/>
    </source>
</evidence>